<accession>B0CWW5</accession>
<comment type="similarity">
    <text evidence="1">Belongs to the metallo-dependent hydrolases superfamily. Adenosine and AMP deaminases family.</text>
</comment>
<evidence type="ECO:0000256" key="1">
    <source>
        <dbReference type="ARBA" id="ARBA00006676"/>
    </source>
</evidence>
<dbReference type="Gene3D" id="3.20.20.140">
    <property type="entry name" value="Metal-dependent hydrolases"/>
    <property type="match status" value="1"/>
</dbReference>
<name>B0CWW5_LACBS</name>
<dbReference type="InParanoid" id="B0CWW5"/>
<evidence type="ECO:0000313" key="2">
    <source>
        <dbReference type="EMBL" id="EDR13576.1"/>
    </source>
</evidence>
<sequence length="125" mass="14073">MEPLLGEYSVAAHIYKLSQSSLAELARNSVRQSRFEMEIKRRWLGHEWYLPGAAGNDIHKTNVPNIKLAYRHQTLLGELDMIRGKVVSESNTGYHHGTGQSSVAAQSPRLFFGSVLPTPDAWLRK</sequence>
<dbReference type="PANTHER" id="PTHR11359:SF0">
    <property type="entry name" value="AMP DEAMINASE"/>
    <property type="match status" value="1"/>
</dbReference>
<dbReference type="SUPFAM" id="SSF51556">
    <property type="entry name" value="Metallo-dependent hydrolases"/>
    <property type="match status" value="1"/>
</dbReference>
<dbReference type="EMBL" id="DS547093">
    <property type="protein sequence ID" value="EDR13576.1"/>
    <property type="molecule type" value="Genomic_DNA"/>
</dbReference>
<keyword evidence="3" id="KW-1185">Reference proteome</keyword>
<dbReference type="InterPro" id="IPR006329">
    <property type="entry name" value="AMPD"/>
</dbReference>
<dbReference type="Pfam" id="PF19326">
    <property type="entry name" value="AMP_deaminase"/>
    <property type="match status" value="1"/>
</dbReference>
<dbReference type="InterPro" id="IPR032466">
    <property type="entry name" value="Metal_Hydrolase"/>
</dbReference>
<gene>
    <name evidence="2" type="ORF">LACBIDRAFT_308656</name>
</gene>
<dbReference type="KEGG" id="lbc:LACBIDRAFT_308656"/>
<evidence type="ECO:0000313" key="3">
    <source>
        <dbReference type="Proteomes" id="UP000001194"/>
    </source>
</evidence>
<dbReference type="STRING" id="486041.B0CWW5"/>
<dbReference type="GO" id="GO:0005829">
    <property type="term" value="C:cytosol"/>
    <property type="evidence" value="ECO:0007669"/>
    <property type="project" value="TreeGrafter"/>
</dbReference>
<dbReference type="HOGENOM" id="CLU_1992988_0_0_1"/>
<dbReference type="GO" id="GO:0032264">
    <property type="term" value="P:IMP salvage"/>
    <property type="evidence" value="ECO:0007669"/>
    <property type="project" value="InterPro"/>
</dbReference>
<dbReference type="RefSeq" id="XP_001876074.1">
    <property type="nucleotide sequence ID" value="XM_001876039.1"/>
</dbReference>
<proteinExistence type="inferred from homology"/>
<dbReference type="OrthoDB" id="1723809at2759"/>
<reference evidence="2 3" key="1">
    <citation type="journal article" date="2008" name="Nature">
        <title>The genome of Laccaria bicolor provides insights into mycorrhizal symbiosis.</title>
        <authorList>
            <person name="Martin F."/>
            <person name="Aerts A."/>
            <person name="Ahren D."/>
            <person name="Brun A."/>
            <person name="Danchin E.G.J."/>
            <person name="Duchaussoy F."/>
            <person name="Gibon J."/>
            <person name="Kohler A."/>
            <person name="Lindquist E."/>
            <person name="Pereda V."/>
            <person name="Salamov A."/>
            <person name="Shapiro H.J."/>
            <person name="Wuyts J."/>
            <person name="Blaudez D."/>
            <person name="Buee M."/>
            <person name="Brokstein P."/>
            <person name="Canbaeck B."/>
            <person name="Cohen D."/>
            <person name="Courty P.E."/>
            <person name="Coutinho P.M."/>
            <person name="Delaruelle C."/>
            <person name="Detter J.C."/>
            <person name="Deveau A."/>
            <person name="DiFazio S."/>
            <person name="Duplessis S."/>
            <person name="Fraissinet-Tachet L."/>
            <person name="Lucic E."/>
            <person name="Frey-Klett P."/>
            <person name="Fourrey C."/>
            <person name="Feussner I."/>
            <person name="Gay G."/>
            <person name="Grimwood J."/>
            <person name="Hoegger P.J."/>
            <person name="Jain P."/>
            <person name="Kilaru S."/>
            <person name="Labbe J."/>
            <person name="Lin Y.C."/>
            <person name="Legue V."/>
            <person name="Le Tacon F."/>
            <person name="Marmeisse R."/>
            <person name="Melayah D."/>
            <person name="Montanini B."/>
            <person name="Muratet M."/>
            <person name="Nehls U."/>
            <person name="Niculita-Hirzel H."/>
            <person name="Oudot-Le Secq M.P."/>
            <person name="Peter M."/>
            <person name="Quesneville H."/>
            <person name="Rajashekar B."/>
            <person name="Reich M."/>
            <person name="Rouhier N."/>
            <person name="Schmutz J."/>
            <person name="Yin T."/>
            <person name="Chalot M."/>
            <person name="Henrissat B."/>
            <person name="Kuees U."/>
            <person name="Lucas S."/>
            <person name="Van de Peer Y."/>
            <person name="Podila G.K."/>
            <person name="Polle A."/>
            <person name="Pukkila P.J."/>
            <person name="Richardson P.M."/>
            <person name="Rouze P."/>
            <person name="Sanders I.R."/>
            <person name="Stajich J.E."/>
            <person name="Tunlid A."/>
            <person name="Tuskan G."/>
            <person name="Grigoriev I.V."/>
        </authorList>
    </citation>
    <scope>NUCLEOTIDE SEQUENCE [LARGE SCALE GENOMIC DNA]</scope>
    <source>
        <strain evidence="3">S238N-H82 / ATCC MYA-4686</strain>
    </source>
</reference>
<protein>
    <submittedName>
        <fullName evidence="2">Predicted protein</fullName>
    </submittedName>
</protein>
<organism evidence="3">
    <name type="scientific">Laccaria bicolor (strain S238N-H82 / ATCC MYA-4686)</name>
    <name type="common">Bicoloured deceiver</name>
    <name type="synonym">Laccaria laccata var. bicolor</name>
    <dbReference type="NCBI Taxonomy" id="486041"/>
    <lineage>
        <taxon>Eukaryota</taxon>
        <taxon>Fungi</taxon>
        <taxon>Dikarya</taxon>
        <taxon>Basidiomycota</taxon>
        <taxon>Agaricomycotina</taxon>
        <taxon>Agaricomycetes</taxon>
        <taxon>Agaricomycetidae</taxon>
        <taxon>Agaricales</taxon>
        <taxon>Agaricineae</taxon>
        <taxon>Hydnangiaceae</taxon>
        <taxon>Laccaria</taxon>
    </lineage>
</organism>
<dbReference type="GO" id="GO:0046033">
    <property type="term" value="P:AMP metabolic process"/>
    <property type="evidence" value="ECO:0007669"/>
    <property type="project" value="TreeGrafter"/>
</dbReference>
<dbReference type="GO" id="GO:0003876">
    <property type="term" value="F:AMP deaminase activity"/>
    <property type="evidence" value="ECO:0007669"/>
    <property type="project" value="InterPro"/>
</dbReference>
<dbReference type="PANTHER" id="PTHR11359">
    <property type="entry name" value="AMP DEAMINASE"/>
    <property type="match status" value="1"/>
</dbReference>
<dbReference type="GeneID" id="6071188"/>
<dbReference type="AlphaFoldDB" id="B0CWW5"/>
<dbReference type="Proteomes" id="UP000001194">
    <property type="component" value="Unassembled WGS sequence"/>
</dbReference>